<dbReference type="Gene3D" id="2.130.10.10">
    <property type="entry name" value="YVTN repeat-like/Quinoprotein amine dehydrogenase"/>
    <property type="match status" value="1"/>
</dbReference>
<dbReference type="SMART" id="SM00320">
    <property type="entry name" value="WD40"/>
    <property type="match status" value="5"/>
</dbReference>
<organism evidence="8 9">
    <name type="scientific">Macrostomum lignano</name>
    <dbReference type="NCBI Taxonomy" id="282301"/>
    <lineage>
        <taxon>Eukaryota</taxon>
        <taxon>Metazoa</taxon>
        <taxon>Spiralia</taxon>
        <taxon>Lophotrochozoa</taxon>
        <taxon>Platyhelminthes</taxon>
        <taxon>Rhabditophora</taxon>
        <taxon>Macrostomorpha</taxon>
        <taxon>Macrostomida</taxon>
        <taxon>Macrostomidae</taxon>
        <taxon>Macrostomum</taxon>
    </lineage>
</organism>
<feature type="compositionally biased region" description="Acidic residues" evidence="6">
    <location>
        <begin position="136"/>
        <end position="153"/>
    </location>
</feature>
<dbReference type="AlphaFoldDB" id="A0A267EDA6"/>
<dbReference type="GO" id="GO:0005730">
    <property type="term" value="C:nucleolus"/>
    <property type="evidence" value="ECO:0007669"/>
    <property type="project" value="TreeGrafter"/>
</dbReference>
<dbReference type="InterPro" id="IPR019775">
    <property type="entry name" value="WD40_repeat_CS"/>
</dbReference>
<feature type="repeat" description="WD" evidence="5">
    <location>
        <begin position="370"/>
        <end position="404"/>
    </location>
</feature>
<dbReference type="PANTHER" id="PTHR45903:SF1">
    <property type="entry name" value="GLUTAMATE-RICH WD REPEAT-CONTAINING PROTEIN 1"/>
    <property type="match status" value="1"/>
</dbReference>
<name>A0A267EDA6_9PLAT</name>
<evidence type="ECO:0000256" key="3">
    <source>
        <dbReference type="ARBA" id="ARBA00022737"/>
    </source>
</evidence>
<dbReference type="GO" id="GO:0042254">
    <property type="term" value="P:ribosome biogenesis"/>
    <property type="evidence" value="ECO:0007669"/>
    <property type="project" value="TreeGrafter"/>
</dbReference>
<dbReference type="InterPro" id="IPR022052">
    <property type="entry name" value="Histone-bd_RBBP4-like_N"/>
</dbReference>
<dbReference type="PANTHER" id="PTHR45903">
    <property type="entry name" value="GLUTAMATE-RICH WD REPEAT-CONTAINING PROTEIN 1"/>
    <property type="match status" value="1"/>
</dbReference>
<dbReference type="InterPro" id="IPR051972">
    <property type="entry name" value="Glutamate-rich_WD_repeat"/>
</dbReference>
<comment type="caution">
    <text evidence="8">The sequence shown here is derived from an EMBL/GenBank/DDBJ whole genome shotgun (WGS) entry which is preliminary data.</text>
</comment>
<dbReference type="InterPro" id="IPR036322">
    <property type="entry name" value="WD40_repeat_dom_sf"/>
</dbReference>
<feature type="repeat" description="WD" evidence="5">
    <location>
        <begin position="276"/>
        <end position="311"/>
    </location>
</feature>
<feature type="region of interest" description="Disordered" evidence="6">
    <location>
        <begin position="1"/>
        <end position="52"/>
    </location>
</feature>
<gene>
    <name evidence="8" type="ORF">BOX15_Mlig002290g2</name>
</gene>
<dbReference type="InterPro" id="IPR001680">
    <property type="entry name" value="WD40_rpt"/>
</dbReference>
<keyword evidence="9" id="KW-1185">Reference proteome</keyword>
<accession>A0A267EDA6</accession>
<dbReference type="PROSITE" id="PS50294">
    <property type="entry name" value="WD_REPEATS_REGION"/>
    <property type="match status" value="2"/>
</dbReference>
<evidence type="ECO:0000259" key="7">
    <source>
        <dbReference type="Pfam" id="PF12265"/>
    </source>
</evidence>
<comment type="subcellular location">
    <subcellularLocation>
        <location evidence="1">Nucleus</location>
    </subcellularLocation>
</comment>
<keyword evidence="2 5" id="KW-0853">WD repeat</keyword>
<keyword evidence="3" id="KW-0677">Repeat</keyword>
<dbReference type="OrthoDB" id="2161379at2759"/>
<feature type="repeat" description="WD" evidence="5">
    <location>
        <begin position="323"/>
        <end position="358"/>
    </location>
</feature>
<evidence type="ECO:0000256" key="1">
    <source>
        <dbReference type="ARBA" id="ARBA00004123"/>
    </source>
</evidence>
<evidence type="ECO:0000256" key="4">
    <source>
        <dbReference type="ARBA" id="ARBA00023242"/>
    </source>
</evidence>
<feature type="domain" description="Histone-binding protein RBBP4-like N-terminal" evidence="7">
    <location>
        <begin position="50"/>
        <end position="122"/>
    </location>
</feature>
<evidence type="ECO:0000313" key="8">
    <source>
        <dbReference type="EMBL" id="PAA58847.1"/>
    </source>
</evidence>
<dbReference type="PROSITE" id="PS50082">
    <property type="entry name" value="WD_REPEATS_2"/>
    <property type="match status" value="3"/>
</dbReference>
<dbReference type="Pfam" id="PF12265">
    <property type="entry name" value="CAF1C_H4-bd"/>
    <property type="match status" value="1"/>
</dbReference>
<feature type="region of interest" description="Disordered" evidence="6">
    <location>
        <begin position="130"/>
        <end position="161"/>
    </location>
</feature>
<protein>
    <recommendedName>
        <fullName evidence="7">Histone-binding protein RBBP4-like N-terminal domain-containing protein</fullName>
    </recommendedName>
</protein>
<evidence type="ECO:0000313" key="9">
    <source>
        <dbReference type="Proteomes" id="UP000215902"/>
    </source>
</evidence>
<sequence>QMTTEGDAEQQQDAEGSDDEEMLDDEAEEEPQEPARPYLPNSGDPQPGPDEELVMDRTAYKLYYQMSVEWPCLSIDVLPDPENAASGAAFDFDDAERSLSCFLVCGTQAPEAGRNAVCVMRAAGLFPMRRRRAGEDGEDGEDSDSEDDSDEEEADRRGDVSVAQLRHNQTINRIRASDVTGRPLAATWSEAGAVYIFDLTEALTAVADHHLLTEFTRRPESPAPLFAFRGHSAEGFGLDWSRLVPGRLASGDCAGAIHVWQPAEGGAGWRVDPRPLAGHSGSVEDLQWSPTEASVLAGCSVDRSLRVFDVRAKPDKACMLTRPDCHGSDVNVIAWNRLESQYIVSGGDDCALRVWDLRRFASEAPPACELSYHKGPITSVQWHPTDSSVFLATSEDNQLTLWDLACEGVSTAGLPPQLLFIHMGQQEMKEGHWHPQLPGLVLSTALDGLNIFKTISI</sequence>
<dbReference type="STRING" id="282301.A0A267EDA6"/>
<proteinExistence type="predicted"/>
<feature type="compositionally biased region" description="Acidic residues" evidence="6">
    <location>
        <begin position="1"/>
        <end position="32"/>
    </location>
</feature>
<dbReference type="SUPFAM" id="SSF50978">
    <property type="entry name" value="WD40 repeat-like"/>
    <property type="match status" value="1"/>
</dbReference>
<reference evidence="8 9" key="1">
    <citation type="submission" date="2017-06" db="EMBL/GenBank/DDBJ databases">
        <title>A platform for efficient transgenesis in Macrostomum lignano, a flatworm model organism for stem cell research.</title>
        <authorList>
            <person name="Berezikov E."/>
        </authorList>
    </citation>
    <scope>NUCLEOTIDE SEQUENCE [LARGE SCALE GENOMIC DNA]</scope>
    <source>
        <strain evidence="8">DV1</strain>
        <tissue evidence="8">Whole organism</tissue>
    </source>
</reference>
<dbReference type="EMBL" id="NIVC01002325">
    <property type="protein sequence ID" value="PAA58847.1"/>
    <property type="molecule type" value="Genomic_DNA"/>
</dbReference>
<dbReference type="Proteomes" id="UP000215902">
    <property type="component" value="Unassembled WGS sequence"/>
</dbReference>
<dbReference type="PROSITE" id="PS00678">
    <property type="entry name" value="WD_REPEATS_1"/>
    <property type="match status" value="1"/>
</dbReference>
<evidence type="ECO:0000256" key="2">
    <source>
        <dbReference type="ARBA" id="ARBA00022574"/>
    </source>
</evidence>
<keyword evidence="4" id="KW-0539">Nucleus</keyword>
<feature type="non-terminal residue" evidence="8">
    <location>
        <position position="1"/>
    </location>
</feature>
<dbReference type="InterPro" id="IPR015943">
    <property type="entry name" value="WD40/YVTN_repeat-like_dom_sf"/>
</dbReference>
<evidence type="ECO:0000256" key="5">
    <source>
        <dbReference type="PROSITE-ProRule" id="PRU00221"/>
    </source>
</evidence>
<evidence type="ECO:0000256" key="6">
    <source>
        <dbReference type="SAM" id="MobiDB-lite"/>
    </source>
</evidence>
<dbReference type="Pfam" id="PF00400">
    <property type="entry name" value="WD40"/>
    <property type="match status" value="3"/>
</dbReference>